<feature type="region of interest" description="Disordered" evidence="1">
    <location>
        <begin position="46"/>
        <end position="66"/>
    </location>
</feature>
<dbReference type="AlphaFoldDB" id="A0A9D4RCF5"/>
<dbReference type="EMBL" id="JAIWYP010000002">
    <property type="protein sequence ID" value="KAH3863129.1"/>
    <property type="molecule type" value="Genomic_DNA"/>
</dbReference>
<reference evidence="2" key="1">
    <citation type="journal article" date="2019" name="bioRxiv">
        <title>The Genome of the Zebra Mussel, Dreissena polymorpha: A Resource for Invasive Species Research.</title>
        <authorList>
            <person name="McCartney M.A."/>
            <person name="Auch B."/>
            <person name="Kono T."/>
            <person name="Mallez S."/>
            <person name="Zhang Y."/>
            <person name="Obille A."/>
            <person name="Becker A."/>
            <person name="Abrahante J.E."/>
            <person name="Garbe J."/>
            <person name="Badalamenti J.P."/>
            <person name="Herman A."/>
            <person name="Mangelson H."/>
            <person name="Liachko I."/>
            <person name="Sullivan S."/>
            <person name="Sone E.D."/>
            <person name="Koren S."/>
            <person name="Silverstein K.A.T."/>
            <person name="Beckman K.B."/>
            <person name="Gohl D.M."/>
        </authorList>
    </citation>
    <scope>NUCLEOTIDE SEQUENCE</scope>
    <source>
        <strain evidence="2">Duluth1</strain>
        <tissue evidence="2">Whole animal</tissue>
    </source>
</reference>
<sequence>MMKRYVTDTGLQFSSAESLGPAADVYNMVLLIFLLLQLDYFSKPLPERSPSQPSPAPSPPVSMVTTSTTEHMEIGVFRAEDYMSPHVLPPASSLPVVASSDTDNSWTTDTSASATDSSRDSPLDTTLAVTKSDSQHTVTGDSQESTGHAVEELPGFGFHLHLTGGNTPTAESCDVGLGDGPSANDQWTVTETGTWTNPEPAIDVGLAGDESEQDGTNGVDVPCDNGIHGAADFSEASHDGPVPNEKGAACWGGQDNC</sequence>
<reference evidence="2" key="2">
    <citation type="submission" date="2020-11" db="EMBL/GenBank/DDBJ databases">
        <authorList>
            <person name="McCartney M.A."/>
            <person name="Auch B."/>
            <person name="Kono T."/>
            <person name="Mallez S."/>
            <person name="Becker A."/>
            <person name="Gohl D.M."/>
            <person name="Silverstein K.A.T."/>
            <person name="Koren S."/>
            <person name="Bechman K.B."/>
            <person name="Herman A."/>
            <person name="Abrahante J.E."/>
            <person name="Garbe J."/>
        </authorList>
    </citation>
    <scope>NUCLEOTIDE SEQUENCE</scope>
    <source>
        <strain evidence="2">Duluth1</strain>
        <tissue evidence="2">Whole animal</tissue>
    </source>
</reference>
<keyword evidence="3" id="KW-1185">Reference proteome</keyword>
<feature type="region of interest" description="Disordered" evidence="1">
    <location>
        <begin position="94"/>
        <end position="124"/>
    </location>
</feature>
<proteinExistence type="predicted"/>
<comment type="caution">
    <text evidence="2">The sequence shown here is derived from an EMBL/GenBank/DDBJ whole genome shotgun (WGS) entry which is preliminary data.</text>
</comment>
<organism evidence="2 3">
    <name type="scientific">Dreissena polymorpha</name>
    <name type="common">Zebra mussel</name>
    <name type="synonym">Mytilus polymorpha</name>
    <dbReference type="NCBI Taxonomy" id="45954"/>
    <lineage>
        <taxon>Eukaryota</taxon>
        <taxon>Metazoa</taxon>
        <taxon>Spiralia</taxon>
        <taxon>Lophotrochozoa</taxon>
        <taxon>Mollusca</taxon>
        <taxon>Bivalvia</taxon>
        <taxon>Autobranchia</taxon>
        <taxon>Heteroconchia</taxon>
        <taxon>Euheterodonta</taxon>
        <taxon>Imparidentia</taxon>
        <taxon>Neoheterodontei</taxon>
        <taxon>Myida</taxon>
        <taxon>Dreissenoidea</taxon>
        <taxon>Dreissenidae</taxon>
        <taxon>Dreissena</taxon>
    </lineage>
</organism>
<dbReference type="Proteomes" id="UP000828390">
    <property type="component" value="Unassembled WGS sequence"/>
</dbReference>
<evidence type="ECO:0000256" key="1">
    <source>
        <dbReference type="SAM" id="MobiDB-lite"/>
    </source>
</evidence>
<evidence type="ECO:0000313" key="2">
    <source>
        <dbReference type="EMBL" id="KAH3863129.1"/>
    </source>
</evidence>
<accession>A0A9D4RCF5</accession>
<gene>
    <name evidence="2" type="ORF">DPMN_026107</name>
</gene>
<feature type="compositionally biased region" description="Low complexity" evidence="1">
    <location>
        <begin position="94"/>
        <end position="116"/>
    </location>
</feature>
<feature type="region of interest" description="Disordered" evidence="1">
    <location>
        <begin position="234"/>
        <end position="257"/>
    </location>
</feature>
<protein>
    <submittedName>
        <fullName evidence="2">Uncharacterized protein</fullName>
    </submittedName>
</protein>
<evidence type="ECO:0000313" key="3">
    <source>
        <dbReference type="Proteomes" id="UP000828390"/>
    </source>
</evidence>
<name>A0A9D4RCF5_DREPO</name>